<accession>A0A9Q3BAD2</accession>
<gene>
    <name evidence="2" type="ORF">O181_001300</name>
</gene>
<keyword evidence="3" id="KW-1185">Reference proteome</keyword>
<comment type="caution">
    <text evidence="2">The sequence shown here is derived from an EMBL/GenBank/DDBJ whole genome shotgun (WGS) entry which is preliminary data.</text>
</comment>
<dbReference type="Proteomes" id="UP000765509">
    <property type="component" value="Unassembled WGS sequence"/>
</dbReference>
<proteinExistence type="predicted"/>
<feature type="region of interest" description="Disordered" evidence="1">
    <location>
        <begin position="21"/>
        <end position="51"/>
    </location>
</feature>
<feature type="compositionally biased region" description="Polar residues" evidence="1">
    <location>
        <begin position="73"/>
        <end position="86"/>
    </location>
</feature>
<evidence type="ECO:0000313" key="3">
    <source>
        <dbReference type="Proteomes" id="UP000765509"/>
    </source>
</evidence>
<protein>
    <submittedName>
        <fullName evidence="2">Uncharacterized protein</fullName>
    </submittedName>
</protein>
<evidence type="ECO:0000256" key="1">
    <source>
        <dbReference type="SAM" id="MobiDB-lite"/>
    </source>
</evidence>
<organism evidence="2 3">
    <name type="scientific">Austropuccinia psidii MF-1</name>
    <dbReference type="NCBI Taxonomy" id="1389203"/>
    <lineage>
        <taxon>Eukaryota</taxon>
        <taxon>Fungi</taxon>
        <taxon>Dikarya</taxon>
        <taxon>Basidiomycota</taxon>
        <taxon>Pucciniomycotina</taxon>
        <taxon>Pucciniomycetes</taxon>
        <taxon>Pucciniales</taxon>
        <taxon>Sphaerophragmiaceae</taxon>
        <taxon>Austropuccinia</taxon>
    </lineage>
</organism>
<evidence type="ECO:0000313" key="2">
    <source>
        <dbReference type="EMBL" id="MBW0461585.1"/>
    </source>
</evidence>
<name>A0A9Q3BAD2_9BASI</name>
<feature type="region of interest" description="Disordered" evidence="1">
    <location>
        <begin position="71"/>
        <end position="114"/>
    </location>
</feature>
<dbReference type="EMBL" id="AVOT02000185">
    <property type="protein sequence ID" value="MBW0461585.1"/>
    <property type="molecule type" value="Genomic_DNA"/>
</dbReference>
<reference evidence="2" key="1">
    <citation type="submission" date="2021-03" db="EMBL/GenBank/DDBJ databases">
        <title>Draft genome sequence of rust myrtle Austropuccinia psidii MF-1, a brazilian biotype.</title>
        <authorList>
            <person name="Quecine M.C."/>
            <person name="Pachon D.M.R."/>
            <person name="Bonatelli M.L."/>
            <person name="Correr F.H."/>
            <person name="Franceschini L.M."/>
            <person name="Leite T.F."/>
            <person name="Margarido G.R.A."/>
            <person name="Almeida C.A."/>
            <person name="Ferrarezi J.A."/>
            <person name="Labate C.A."/>
        </authorList>
    </citation>
    <scope>NUCLEOTIDE SEQUENCE</scope>
    <source>
        <strain evidence="2">MF-1</strain>
    </source>
</reference>
<sequence length="114" mass="12300">MLEGPFPLVVGQFTLIKRFPSPGKNQGVVKRTRSIANVPTNPDGDGSDELEGEEAEVVICSTPRKFQPRLATVPSTFPHSSPNPSAARQPVFSSPIRPSPVPQFRQAPMTPPPT</sequence>
<dbReference type="AlphaFoldDB" id="A0A9Q3BAD2"/>